<evidence type="ECO:0000256" key="2">
    <source>
        <dbReference type="ARBA" id="ARBA00022518"/>
    </source>
</evidence>
<keyword evidence="17 18" id="KW-1078">G1/S host cell cycle checkpoint dysregulation by virus</keyword>
<dbReference type="GO" id="GO:0042025">
    <property type="term" value="C:host cell nucleus"/>
    <property type="evidence" value="ECO:0007669"/>
    <property type="project" value="UniProtKB-SubCell"/>
</dbReference>
<feature type="zinc finger region" evidence="18">
    <location>
        <begin position="50"/>
        <end position="86"/>
    </location>
</feature>
<evidence type="ECO:0000256" key="4">
    <source>
        <dbReference type="ARBA" id="ARBA00022581"/>
    </source>
</evidence>
<evidence type="ECO:0000256" key="15">
    <source>
        <dbReference type="ARBA" id="ARBA00023258"/>
    </source>
</evidence>
<evidence type="ECO:0000256" key="5">
    <source>
        <dbReference type="ARBA" id="ARBA00022632"/>
    </source>
</evidence>
<keyword evidence="2 18" id="KW-0244">Early protein</keyword>
<comment type="similarity">
    <text evidence="18 19">Belongs to the papillomaviridae E7 protein family.</text>
</comment>
<comment type="subcellular location">
    <subcellularLocation>
        <location evidence="18">Host cytoplasm</location>
    </subcellularLocation>
    <subcellularLocation>
        <location evidence="18">Host nucleus</location>
    </subcellularLocation>
    <text evidence="18">Predominantly found in the host nucleus.</text>
</comment>
<keyword evidence="5 18" id="KW-1090">Inhibition of host innate immune response by virus</keyword>
<comment type="PTM">
    <text evidence="18">Highly phosphorylated.</text>
</comment>
<dbReference type="Proteomes" id="UP000290217">
    <property type="component" value="Segment"/>
</dbReference>
<evidence type="ECO:0000256" key="10">
    <source>
        <dbReference type="ARBA" id="ARBA00023015"/>
    </source>
</evidence>
<dbReference type="EMBL" id="MF588730">
    <property type="protein sequence ID" value="ATQ38450.1"/>
    <property type="molecule type" value="Genomic_DNA"/>
</dbReference>
<name>A0A2D2AM15_9PAPI</name>
<comment type="function">
    <text evidence="19">E7 protein has both transforming and trans-activating activities.</text>
</comment>
<dbReference type="GO" id="GO:0006351">
    <property type="term" value="P:DNA-templated transcription"/>
    <property type="evidence" value="ECO:0007669"/>
    <property type="project" value="UniProtKB-UniRule"/>
</dbReference>
<keyword evidence="7 18" id="KW-0863">Zinc-finger</keyword>
<keyword evidence="3 18" id="KW-1048">Host nucleus</keyword>
<evidence type="ECO:0000256" key="14">
    <source>
        <dbReference type="ARBA" id="ARBA00023200"/>
    </source>
</evidence>
<evidence type="ECO:0000256" key="3">
    <source>
        <dbReference type="ARBA" id="ARBA00022562"/>
    </source>
</evidence>
<dbReference type="GO" id="GO:0003700">
    <property type="term" value="F:DNA-binding transcription factor activity"/>
    <property type="evidence" value="ECO:0007669"/>
    <property type="project" value="UniProtKB-UniRule"/>
</dbReference>
<evidence type="ECO:0000256" key="16">
    <source>
        <dbReference type="ARBA" id="ARBA00023280"/>
    </source>
</evidence>
<keyword evidence="14 18" id="KW-1035">Host cytoplasm</keyword>
<evidence type="ECO:0000256" key="18">
    <source>
        <dbReference type="HAMAP-Rule" id="MF_04004"/>
    </source>
</evidence>
<gene>
    <name evidence="18 20" type="primary">E7</name>
</gene>
<keyword evidence="15" id="KW-0922">Interferon antiviral system evasion</keyword>
<dbReference type="GO" id="GO:0039645">
    <property type="term" value="P:symbiont-mediated perturbation of host cell cycle G1/S transition checkpoint"/>
    <property type="evidence" value="ECO:0007669"/>
    <property type="project" value="UniProtKB-UniRule"/>
</dbReference>
<keyword evidence="6 18" id="KW-0479">Metal-binding</keyword>
<dbReference type="PIRSF" id="PIRSF003407">
    <property type="entry name" value="Papvi_E7"/>
    <property type="match status" value="1"/>
</dbReference>
<keyword evidence="11 18" id="KW-0238">DNA-binding</keyword>
<dbReference type="GO" id="GO:0003677">
    <property type="term" value="F:DNA binding"/>
    <property type="evidence" value="ECO:0007669"/>
    <property type="project" value="UniProtKB-UniRule"/>
</dbReference>
<evidence type="ECO:0000256" key="7">
    <source>
        <dbReference type="ARBA" id="ARBA00022771"/>
    </source>
</evidence>
<evidence type="ECO:0000256" key="8">
    <source>
        <dbReference type="ARBA" id="ARBA00022830"/>
    </source>
</evidence>
<dbReference type="GO" id="GO:0030430">
    <property type="term" value="C:host cell cytoplasm"/>
    <property type="evidence" value="ECO:0007669"/>
    <property type="project" value="UniProtKB-SubCell"/>
</dbReference>
<dbReference type="GO" id="GO:0052170">
    <property type="term" value="P:symbiont-mediated suppression of host innate immune response"/>
    <property type="evidence" value="ECO:0007669"/>
    <property type="project" value="UniProtKB-KW"/>
</dbReference>
<sequence>MIGKKPTINDIELELDQLVIPENLLCSESLSPDSEGQEEERAPFKVETCCKSCETGVRLCVYSTYSAIQTLEQLLLSELSLFCPACSRNLFHHGRR</sequence>
<evidence type="ECO:0000256" key="19">
    <source>
        <dbReference type="PIRNR" id="PIRNR003407"/>
    </source>
</evidence>
<proteinExistence type="inferred from homology"/>
<accession>A0A2D2AM15</accession>
<dbReference type="InterPro" id="IPR000148">
    <property type="entry name" value="Papilloma_E7"/>
</dbReference>
<keyword evidence="9 18" id="KW-0862">Zinc</keyword>
<keyword evidence="12 18" id="KW-0010">Activator</keyword>
<comment type="caution">
    <text evidence="18">Lacks conserved residue(s) required for the propagation of feature annotation.</text>
</comment>
<comment type="subunit">
    <text evidence="18">Homodimer. Homooligomer. Interacts with host RB1; this interaction induces dissociation of RB1-E2F1 complex thereby disrupting RB1 activity. Interacts with host EP300; this interaction represses EP300 transcriptional activity. Interacts with protein E2; this interaction inhibits E7 oncogenic activity. Interacts with host TMEM173/STING; this interaction impairs the ability of TMEM173/STING to sense cytosolic DNA and promote the production of type I interferon (IFN-alpha and IFN-beta).</text>
</comment>
<protein>
    <recommendedName>
        <fullName evidence="18 19">Protein E7</fullName>
    </recommendedName>
</protein>
<dbReference type="HAMAP" id="MF_04004">
    <property type="entry name" value="PPV_E7"/>
    <property type="match status" value="1"/>
</dbReference>
<comment type="domain">
    <text evidence="18">The E7 terminal domain is an intrinsically disordered domain, whose flexibility and conformational transitions confer target adaptability to the oncoprotein. It allows adaptation to a variety of protein targets and exposes the PEST degradation sequence that regulates its turnover in the cell.</text>
</comment>
<keyword evidence="8 18" id="KW-1114">Inhibition of host interferon signaling pathway by virus</keyword>
<keyword evidence="13 18" id="KW-0804">Transcription</keyword>
<dbReference type="SUPFAM" id="SSF161234">
    <property type="entry name" value="E7 C-terminal domain-like"/>
    <property type="match status" value="1"/>
</dbReference>
<feature type="short sequence motif" description="LXCXE motif; interaction with host RB1 and TMEM173/STING" evidence="18">
    <location>
        <begin position="24"/>
        <end position="28"/>
    </location>
</feature>
<keyword evidence="10 18" id="KW-0805">Transcription regulation</keyword>
<evidence type="ECO:0000256" key="9">
    <source>
        <dbReference type="ARBA" id="ARBA00022833"/>
    </source>
</evidence>
<dbReference type="Pfam" id="PF00527">
    <property type="entry name" value="E7"/>
    <property type="match status" value="1"/>
</dbReference>
<evidence type="ECO:0000256" key="12">
    <source>
        <dbReference type="ARBA" id="ARBA00023159"/>
    </source>
</evidence>
<dbReference type="GO" id="GO:0019904">
    <property type="term" value="F:protein domain specific binding"/>
    <property type="evidence" value="ECO:0007669"/>
    <property type="project" value="UniProtKB-UniRule"/>
</dbReference>
<feature type="short sequence motif" description="Nuclear export signal" evidence="18">
    <location>
        <begin position="68"/>
        <end position="76"/>
    </location>
</feature>
<evidence type="ECO:0000256" key="11">
    <source>
        <dbReference type="ARBA" id="ARBA00023125"/>
    </source>
</evidence>
<comment type="function">
    <text evidence="18">Plays a role in viral genome replication by driving entry of quiescent cells into the cell cycle. Stimulation of progression from G1 to S phase allows the virus to efficiently use the cellular DNA replicating machinery to achieve viral genome replication. E7 protein has both transforming and trans-activating activities. Induces the disassembly of the E2F1 transcription factor from RB1, with subsequent transcriptional activation of E2F1-regulated S-phase genes. Interferes with host histone deacetylation mediated by HDAC1 and HDAC2, leading to transcription activation. Plays also a role in the inhibition of both antiviral and antiproliferative functions of host interferon alpha. Interaction with host TMEM173/STING impairs the ability of TMEM173/STING to sense cytosolic DNA and promote the production of type I interferon (IFN-alpha and IFN-beta).</text>
</comment>
<organism evidence="20">
    <name type="scientific">Gammapapillomavirus 18</name>
    <dbReference type="NCBI Taxonomy" id="1513263"/>
    <lineage>
        <taxon>Viruses</taxon>
        <taxon>Monodnaviria</taxon>
        <taxon>Shotokuvirae</taxon>
        <taxon>Cossaviricota</taxon>
        <taxon>Papovaviricetes</taxon>
        <taxon>Zurhausenvirales</taxon>
        <taxon>Papillomaviridae</taxon>
        <taxon>Firstpapillomavirinae</taxon>
        <taxon>Gammapapillomavirus</taxon>
    </lineage>
</organism>
<evidence type="ECO:0000256" key="1">
    <source>
        <dbReference type="ARBA" id="ARBA00022504"/>
    </source>
</evidence>
<evidence type="ECO:0000256" key="6">
    <source>
        <dbReference type="ARBA" id="ARBA00022723"/>
    </source>
</evidence>
<evidence type="ECO:0000256" key="13">
    <source>
        <dbReference type="ARBA" id="ARBA00023163"/>
    </source>
</evidence>
<evidence type="ECO:0000313" key="20">
    <source>
        <dbReference type="EMBL" id="ATQ38450.1"/>
    </source>
</evidence>
<dbReference type="Gene3D" id="3.30.160.330">
    <property type="match status" value="1"/>
</dbReference>
<evidence type="ECO:0000256" key="17">
    <source>
        <dbReference type="ARBA" id="ARBA00023309"/>
    </source>
</evidence>
<dbReference type="GO" id="GO:0008270">
    <property type="term" value="F:zinc ion binding"/>
    <property type="evidence" value="ECO:0007669"/>
    <property type="project" value="UniProtKB-KW"/>
</dbReference>
<dbReference type="GO" id="GO:0039502">
    <property type="term" value="P:symbiont-mediated suppression of host type I interferon-mediated signaling pathway"/>
    <property type="evidence" value="ECO:0007669"/>
    <property type="project" value="UniProtKB-UniRule"/>
</dbReference>
<keyword evidence="1 18" id="KW-1121">Modulation of host cell cycle by virus</keyword>
<reference evidence="20" key="1">
    <citation type="journal article" date="2018" name="MSphere">
        <title>Metagenomic Discovery of 83 New Human Papillomavirus Types in Patients with Immunodeficiency.</title>
        <authorList>
            <person name="Pastrana D.V."/>
            <person name="Peretti A."/>
            <person name="Welch N.L."/>
            <person name="Borgogna C."/>
            <person name="Olivero C."/>
            <person name="Badolato R."/>
            <person name="Notarangelo L.D."/>
            <person name="Gariglio M."/>
            <person name="FitzGerald P.C."/>
            <person name="McIntosh C.E."/>
            <person name="Reeves J."/>
            <person name="Starrett G.J."/>
            <person name="Bliskovsky V."/>
            <person name="Velez D."/>
            <person name="Brownell I."/>
            <person name="Yarchoan R."/>
            <person name="Wyvill K.M."/>
            <person name="Uldrick T.S."/>
            <person name="Maldarelli F."/>
            <person name="Lisco A."/>
            <person name="Sereti I."/>
            <person name="Gonzalez C.M."/>
            <person name="Androphy E.J."/>
            <person name="McBride A.A."/>
            <person name="Van Doorslaer K."/>
            <person name="Garcia F."/>
            <person name="Dvoretzky I."/>
            <person name="Liu J.S."/>
            <person name="Han J."/>
            <person name="Murphy P.M."/>
            <person name="McDermott D.H."/>
            <person name="Buck C.B."/>
        </authorList>
    </citation>
    <scope>NUCLEOTIDE SEQUENCE</scope>
    <source>
        <strain evidence="20">Gamma18_EV07c385</strain>
    </source>
</reference>
<keyword evidence="4 18" id="KW-0945">Host-virus interaction</keyword>
<keyword evidence="16 18" id="KW-0899">Viral immunoevasion</keyword>